<dbReference type="GO" id="GO:0005684">
    <property type="term" value="C:U2-type spliceosomal complex"/>
    <property type="evidence" value="ECO:0007669"/>
    <property type="project" value="EnsemblFungi"/>
</dbReference>
<evidence type="ECO:0000256" key="2">
    <source>
        <dbReference type="ARBA" id="ARBA00006644"/>
    </source>
</evidence>
<comment type="function">
    <text evidence="1">Involved in pre-mRNA splicing.</text>
</comment>
<dbReference type="GO" id="GO:0003723">
    <property type="term" value="F:RNA binding"/>
    <property type="evidence" value="ECO:0007669"/>
    <property type="project" value="TreeGrafter"/>
</dbReference>
<protein>
    <recommendedName>
        <fullName evidence="3">Pre-mRNA-splicing factor CWC15</fullName>
    </recommendedName>
</protein>
<evidence type="ECO:0000313" key="9">
    <source>
        <dbReference type="Proteomes" id="UP000054886"/>
    </source>
</evidence>
<comment type="similarity">
    <text evidence="2">Belongs to the CWC15 family.</text>
</comment>
<dbReference type="Proteomes" id="UP000054886">
    <property type="component" value="Unassembled WGS sequence"/>
</dbReference>
<dbReference type="AlphaFoldDB" id="A0A0W0CEK3"/>
<reference evidence="7 9" key="1">
    <citation type="submission" date="2015-10" db="EMBL/GenBank/DDBJ databases">
        <title>Draft genomes sequences of Candida glabrata isolates 1A, 1B, 2A, 2B, 3A and 3B.</title>
        <authorList>
            <person name="Haavelsrud O.E."/>
            <person name="Gaustad P."/>
        </authorList>
    </citation>
    <scope>NUCLEOTIDE SEQUENCE [LARGE SCALE GENOMIC DNA]</scope>
    <source>
        <strain evidence="7">910700640</strain>
    </source>
</reference>
<evidence type="ECO:0000256" key="5">
    <source>
        <dbReference type="ARBA" id="ARBA00023187"/>
    </source>
</evidence>
<accession>A0A0W0CEK3</accession>
<dbReference type="GO" id="GO:0045292">
    <property type="term" value="P:mRNA cis splicing, via spliceosome"/>
    <property type="evidence" value="ECO:0007669"/>
    <property type="project" value="TreeGrafter"/>
</dbReference>
<dbReference type="GO" id="GO:0071013">
    <property type="term" value="C:catalytic step 2 spliceosome"/>
    <property type="evidence" value="ECO:0007669"/>
    <property type="project" value="TreeGrafter"/>
</dbReference>
<dbReference type="VEuPathDB" id="FungiDB:B1J91_E01023g"/>
<evidence type="ECO:0000313" key="8">
    <source>
        <dbReference type="EMBL" id="KTB14225.1"/>
    </source>
</evidence>
<evidence type="ECO:0000256" key="6">
    <source>
        <dbReference type="SAM" id="MobiDB-lite"/>
    </source>
</evidence>
<gene>
    <name evidence="7" type="ORF">AO440_000918</name>
    <name evidence="8" type="ORF">AO440_004713</name>
</gene>
<keyword evidence="5" id="KW-0508">mRNA splicing</keyword>
<dbReference type="PANTHER" id="PTHR12718">
    <property type="entry name" value="CELL CYCLE CONTROL PROTEIN CWF15"/>
    <property type="match status" value="1"/>
</dbReference>
<evidence type="ECO:0000256" key="3">
    <source>
        <dbReference type="ARBA" id="ARBA00020693"/>
    </source>
</evidence>
<comment type="caution">
    <text evidence="7">The sequence shown here is derived from an EMBL/GenBank/DDBJ whole genome shotgun (WGS) entry which is preliminary data.</text>
</comment>
<sequence>MTTAHRPQLEARNGAKGALVPTGTEHARLLPGHTELKARKPKNKTTSQIQTSSDAGSVDDSTSAGTNIGTGSATLGPSQVQKMIQPLEVEDKKDIKLVKKEDDSVSWGKTAFSRRKKVVKPEKFTNDTVRSQKHKEFLNRFVK</sequence>
<dbReference type="GO" id="GO:0000974">
    <property type="term" value="C:Prp19 complex"/>
    <property type="evidence" value="ECO:0007669"/>
    <property type="project" value="EnsemblFungi"/>
</dbReference>
<evidence type="ECO:0000256" key="1">
    <source>
        <dbReference type="ARBA" id="ARBA00003777"/>
    </source>
</evidence>
<keyword evidence="4" id="KW-0507">mRNA processing</keyword>
<dbReference type="VEuPathDB" id="FungiDB:GWK60_E00803"/>
<feature type="compositionally biased region" description="Polar residues" evidence="6">
    <location>
        <begin position="44"/>
        <end position="82"/>
    </location>
</feature>
<dbReference type="PANTHER" id="PTHR12718:SF2">
    <property type="entry name" value="SPLICEOSOME-ASSOCIATED PROTEIN CWC15 HOMOLOG"/>
    <property type="match status" value="1"/>
</dbReference>
<dbReference type="VEuPathDB" id="FungiDB:GW608_E00803"/>
<name>A0A0W0CEK3_CANGB</name>
<evidence type="ECO:0000256" key="4">
    <source>
        <dbReference type="ARBA" id="ARBA00022664"/>
    </source>
</evidence>
<dbReference type="InterPro" id="IPR006973">
    <property type="entry name" value="Cwf_Cwc_15"/>
</dbReference>
<dbReference type="VEuPathDB" id="FungiDB:CAGL0E01023g"/>
<proteinExistence type="inferred from homology"/>
<feature type="region of interest" description="Disordered" evidence="6">
    <location>
        <begin position="1"/>
        <end position="83"/>
    </location>
</feature>
<organism evidence="7 9">
    <name type="scientific">Candida glabrata</name>
    <name type="common">Yeast</name>
    <name type="synonym">Torulopsis glabrata</name>
    <dbReference type="NCBI Taxonomy" id="5478"/>
    <lineage>
        <taxon>Eukaryota</taxon>
        <taxon>Fungi</taxon>
        <taxon>Dikarya</taxon>
        <taxon>Ascomycota</taxon>
        <taxon>Saccharomycotina</taxon>
        <taxon>Saccharomycetes</taxon>
        <taxon>Saccharomycetales</taxon>
        <taxon>Saccharomycetaceae</taxon>
        <taxon>Nakaseomyces</taxon>
    </lineage>
</organism>
<dbReference type="EMBL" id="LLZZ01000001">
    <property type="protein sequence ID" value="KTB14225.1"/>
    <property type="molecule type" value="Genomic_DNA"/>
</dbReference>
<dbReference type="EMBL" id="LLZZ01000151">
    <property type="protein sequence ID" value="KTA98828.1"/>
    <property type="molecule type" value="Genomic_DNA"/>
</dbReference>
<dbReference type="Pfam" id="PF04889">
    <property type="entry name" value="Cwf_Cwc_15"/>
    <property type="match status" value="1"/>
</dbReference>
<evidence type="ECO:0000313" key="7">
    <source>
        <dbReference type="EMBL" id="KTA98828.1"/>
    </source>
</evidence>
<dbReference type="VEuPathDB" id="FungiDB:GVI51_E00803"/>